<dbReference type="NCBIfam" id="TIGR00051">
    <property type="entry name" value="YbgC/FadM family acyl-CoA thioesterase"/>
    <property type="match status" value="1"/>
</dbReference>
<evidence type="ECO:0000313" key="3">
    <source>
        <dbReference type="EMBL" id="MFC4735701.1"/>
    </source>
</evidence>
<gene>
    <name evidence="3" type="ORF">ACFO4L_03795</name>
</gene>
<dbReference type="Proteomes" id="UP001595896">
    <property type="component" value="Unassembled WGS sequence"/>
</dbReference>
<keyword evidence="2 3" id="KW-0378">Hydrolase</keyword>
<evidence type="ECO:0000256" key="2">
    <source>
        <dbReference type="ARBA" id="ARBA00022801"/>
    </source>
</evidence>
<comment type="similarity">
    <text evidence="1">Belongs to the 4-hydroxybenzoyl-CoA thioesterase family.</text>
</comment>
<dbReference type="Pfam" id="PF13279">
    <property type="entry name" value="4HBT_2"/>
    <property type="match status" value="1"/>
</dbReference>
<dbReference type="InterPro" id="IPR050563">
    <property type="entry name" value="4-hydroxybenzoyl-CoA_TE"/>
</dbReference>
<dbReference type="PANTHER" id="PTHR31793:SF27">
    <property type="entry name" value="NOVEL THIOESTERASE SUPERFAMILY DOMAIN AND SAPOSIN A-TYPE DOMAIN CONTAINING PROTEIN (0610012H03RIK)"/>
    <property type="match status" value="1"/>
</dbReference>
<dbReference type="PANTHER" id="PTHR31793">
    <property type="entry name" value="4-HYDROXYBENZOYL-COA THIOESTERASE FAMILY MEMBER"/>
    <property type="match status" value="1"/>
</dbReference>
<dbReference type="RefSeq" id="WP_377908320.1">
    <property type="nucleotide sequence ID" value="NZ_JBHSGK010000003.1"/>
</dbReference>
<comment type="caution">
    <text evidence="3">The sequence shown here is derived from an EMBL/GenBank/DDBJ whole genome shotgun (WGS) entry which is preliminary data.</text>
</comment>
<evidence type="ECO:0000313" key="4">
    <source>
        <dbReference type="Proteomes" id="UP001595896"/>
    </source>
</evidence>
<sequence>MMINETEIPVRYAETDQMGVVYHANYFIWCEVGRTALMAQLGIPYHDMEEEGILAPVTSIEASYKAPAKFGDTVTVQTRVASYNGLRVTYSYEISAGERLCMTGKSEHVLVDADRFRPRSMKKKYPHWHQVYEKAVQSFSHP</sequence>
<evidence type="ECO:0000256" key="1">
    <source>
        <dbReference type="ARBA" id="ARBA00005953"/>
    </source>
</evidence>
<dbReference type="CDD" id="cd00586">
    <property type="entry name" value="4HBT"/>
    <property type="match status" value="1"/>
</dbReference>
<dbReference type="EMBL" id="JBHSGK010000003">
    <property type="protein sequence ID" value="MFC4735701.1"/>
    <property type="molecule type" value="Genomic_DNA"/>
</dbReference>
<dbReference type="SUPFAM" id="SSF54637">
    <property type="entry name" value="Thioesterase/thiol ester dehydrase-isomerase"/>
    <property type="match status" value="1"/>
</dbReference>
<organism evidence="3 4">
    <name type="scientific">Bacillus daqingensis</name>
    <dbReference type="NCBI Taxonomy" id="872396"/>
    <lineage>
        <taxon>Bacteria</taxon>
        <taxon>Bacillati</taxon>
        <taxon>Bacillota</taxon>
        <taxon>Bacilli</taxon>
        <taxon>Bacillales</taxon>
        <taxon>Bacillaceae</taxon>
        <taxon>Bacillus</taxon>
    </lineage>
</organism>
<dbReference type="EC" id="3.1.2.-" evidence="3"/>
<proteinExistence type="inferred from homology"/>
<dbReference type="InterPro" id="IPR006684">
    <property type="entry name" value="YbgC/YbaW"/>
</dbReference>
<keyword evidence="4" id="KW-1185">Reference proteome</keyword>
<dbReference type="Gene3D" id="3.10.129.10">
    <property type="entry name" value="Hotdog Thioesterase"/>
    <property type="match status" value="1"/>
</dbReference>
<reference evidence="4" key="1">
    <citation type="journal article" date="2019" name="Int. J. Syst. Evol. Microbiol.">
        <title>The Global Catalogue of Microorganisms (GCM) 10K type strain sequencing project: providing services to taxonomists for standard genome sequencing and annotation.</title>
        <authorList>
            <consortium name="The Broad Institute Genomics Platform"/>
            <consortium name="The Broad Institute Genome Sequencing Center for Infectious Disease"/>
            <person name="Wu L."/>
            <person name="Ma J."/>
        </authorList>
    </citation>
    <scope>NUCLEOTIDE SEQUENCE [LARGE SCALE GENOMIC DNA]</scope>
    <source>
        <strain evidence="4">JCM 12165</strain>
    </source>
</reference>
<protein>
    <submittedName>
        <fullName evidence="3">Acyl-CoA thioesterase</fullName>
        <ecNumber evidence="3">3.1.2.-</ecNumber>
    </submittedName>
</protein>
<accession>A0ABV9NTQ4</accession>
<dbReference type="InterPro" id="IPR029069">
    <property type="entry name" value="HotDog_dom_sf"/>
</dbReference>
<dbReference type="PIRSF" id="PIRSF003230">
    <property type="entry name" value="YbgC"/>
    <property type="match status" value="1"/>
</dbReference>
<name>A0ABV9NTQ4_9BACI</name>
<dbReference type="GO" id="GO:0016787">
    <property type="term" value="F:hydrolase activity"/>
    <property type="evidence" value="ECO:0007669"/>
    <property type="project" value="UniProtKB-KW"/>
</dbReference>